<dbReference type="InterPro" id="IPR000297">
    <property type="entry name" value="PPIase_PpiC"/>
</dbReference>
<evidence type="ECO:0000313" key="3">
    <source>
        <dbReference type="EMBL" id="KGD67917.1"/>
    </source>
</evidence>
<protein>
    <submittedName>
        <fullName evidence="3">Peptidylprolyl isomerase</fullName>
    </submittedName>
</protein>
<dbReference type="InterPro" id="IPR046357">
    <property type="entry name" value="PPIase_dom_sf"/>
</dbReference>
<organism evidence="3 4">
    <name type="scientific">Flavobacterium aquatile LMG 4008 = ATCC 11947</name>
    <dbReference type="NCBI Taxonomy" id="1453498"/>
    <lineage>
        <taxon>Bacteria</taxon>
        <taxon>Pseudomonadati</taxon>
        <taxon>Bacteroidota</taxon>
        <taxon>Flavobacteriia</taxon>
        <taxon>Flavobacteriales</taxon>
        <taxon>Flavobacteriaceae</taxon>
        <taxon>Flavobacterium</taxon>
    </lineage>
</organism>
<dbReference type="Gene3D" id="3.10.50.40">
    <property type="match status" value="1"/>
</dbReference>
<sequence length="696" mass="75924">MAVLQKIRQRSGLLLLVIGFALLAFVVGEAIQSGGFNSPSKDVGSINGKDVPFEDFRMKVANMEKSGQGTTQTQAANQLWEQEIAIALLSAEFDKLGLRAGENHIIENFKNDPNIGQNPAFLNELGKFDLKKFKEYFKTNPEQAQMMKDREKDAELNAKYQMYAALIKGGMYTTEAEGKFKYELESNKTSFDYVALLYSTVKDSDIKVTDEDYVAYMKKHEKRFKSDGTREIEYVVIEDTPSKEDQTEAKAKIDALLTGGVVFNNETKTNDTIPSFKNASNVAEYIAANSDTPYDSTYVSKQDLPAEHAEALFNLPVGEVYGPYITGKYYAVSKSMGRKSGAKAKASHILISWEGTQVPNKKEKRTKEEAKVKAESLLAQAVANPGSFTMLALTNSDDSSAQSGGDLGYFGPNQMVKPFNDFVFANPIGKIGLVETEFGYHIINVTDKQDAVRLATVSQKVDPSQKTTDDAYTKATKFEMDAASKDFAVVAKSAGVTVNPAIKAKPMDEMFGSVGNQRQIVKWAYSEAKVGDVKRFEIVNVGHVIAKLTKINEKGLMTVEEAKPMIESIIKNEKKAEKLKAKASGSSLEAIAKANATTVQQAVDVTIGNPVLNGVGAEQKVVGTAFGTAAGKLSAPIEGNSGIYVIKAKSVLKAPKAANYTDYVNKVKAMSSQGVGRVIPALKSDAKIEDNRLEFY</sequence>
<proteinExistence type="predicted"/>
<dbReference type="SUPFAM" id="SSF54534">
    <property type="entry name" value="FKBP-like"/>
    <property type="match status" value="1"/>
</dbReference>
<feature type="domain" description="PpiC" evidence="2">
    <location>
        <begin position="536"/>
        <end position="650"/>
    </location>
</feature>
<keyword evidence="1" id="KW-0697">Rotamase</keyword>
<dbReference type="EMBL" id="JRHH01000003">
    <property type="protein sequence ID" value="KGD67917.1"/>
    <property type="molecule type" value="Genomic_DNA"/>
</dbReference>
<dbReference type="OrthoDB" id="9812372at2"/>
<name>A0A095STJ5_9FLAO</name>
<dbReference type="PANTHER" id="PTHR47245:SF2">
    <property type="entry name" value="PEPTIDYL-PROLYL CIS-TRANS ISOMERASE HP_0175-RELATED"/>
    <property type="match status" value="1"/>
</dbReference>
<dbReference type="InterPro" id="IPR050245">
    <property type="entry name" value="PrsA_foldase"/>
</dbReference>
<evidence type="ECO:0000259" key="2">
    <source>
        <dbReference type="PROSITE" id="PS50198"/>
    </source>
</evidence>
<evidence type="ECO:0000313" key="4">
    <source>
        <dbReference type="Proteomes" id="UP000029554"/>
    </source>
</evidence>
<keyword evidence="4" id="KW-1185">Reference proteome</keyword>
<dbReference type="SUPFAM" id="SSF109998">
    <property type="entry name" value="Triger factor/SurA peptide-binding domain-like"/>
    <property type="match status" value="1"/>
</dbReference>
<accession>A0A095STJ5</accession>
<dbReference type="RefSeq" id="WP_035125500.1">
    <property type="nucleotide sequence ID" value="NZ_JRHH01000003.1"/>
</dbReference>
<dbReference type="STRING" id="1453498.LG45_06310"/>
<dbReference type="PROSITE" id="PS50198">
    <property type="entry name" value="PPIC_PPIASE_2"/>
    <property type="match status" value="2"/>
</dbReference>
<reference evidence="3 4" key="1">
    <citation type="submission" date="2014-09" db="EMBL/GenBank/DDBJ databases">
        <title>Whole Genome Shotgun of Flavobacterium aquatile LMG 4008.</title>
        <authorList>
            <person name="Gale A.N."/>
            <person name="Pipes S.E."/>
            <person name="Newman J.D."/>
        </authorList>
    </citation>
    <scope>NUCLEOTIDE SEQUENCE [LARGE SCALE GENOMIC DNA]</scope>
    <source>
        <strain evidence="3 4">LMG 4008</strain>
    </source>
</reference>
<dbReference type="PANTHER" id="PTHR47245">
    <property type="entry name" value="PEPTIDYLPROLYL ISOMERASE"/>
    <property type="match status" value="1"/>
</dbReference>
<dbReference type="AlphaFoldDB" id="A0A095STJ5"/>
<dbReference type="InterPro" id="IPR027304">
    <property type="entry name" value="Trigger_fact/SurA_dom_sf"/>
</dbReference>
<feature type="domain" description="PpiC" evidence="2">
    <location>
        <begin position="341"/>
        <end position="447"/>
    </location>
</feature>
<gene>
    <name evidence="3" type="ORF">LG45_06310</name>
</gene>
<keyword evidence="1 3" id="KW-0413">Isomerase</keyword>
<dbReference type="Pfam" id="PF13623">
    <property type="entry name" value="SurA_N_2"/>
    <property type="match status" value="1"/>
</dbReference>
<dbReference type="eggNOG" id="COG0760">
    <property type="taxonomic scope" value="Bacteria"/>
</dbReference>
<dbReference type="Proteomes" id="UP000029554">
    <property type="component" value="Unassembled WGS sequence"/>
</dbReference>
<dbReference type="GO" id="GO:0003755">
    <property type="term" value="F:peptidyl-prolyl cis-trans isomerase activity"/>
    <property type="evidence" value="ECO:0007669"/>
    <property type="project" value="UniProtKB-KW"/>
</dbReference>
<evidence type="ECO:0000256" key="1">
    <source>
        <dbReference type="PROSITE-ProRule" id="PRU00278"/>
    </source>
</evidence>
<comment type="caution">
    <text evidence="3">The sequence shown here is derived from an EMBL/GenBank/DDBJ whole genome shotgun (WGS) entry which is preliminary data.</text>
</comment>
<dbReference type="Pfam" id="PF13616">
    <property type="entry name" value="Rotamase_3"/>
    <property type="match status" value="1"/>
</dbReference>